<evidence type="ECO:0000256" key="4">
    <source>
        <dbReference type="ARBA" id="ARBA00022857"/>
    </source>
</evidence>
<dbReference type="GO" id="GO:0005739">
    <property type="term" value="C:mitochondrion"/>
    <property type="evidence" value="ECO:0007669"/>
    <property type="project" value="UniProtKB-SubCell"/>
</dbReference>
<proteinExistence type="inferred from homology"/>
<evidence type="ECO:0000313" key="10">
    <source>
        <dbReference type="EMBL" id="VDK28456.1"/>
    </source>
</evidence>
<evidence type="ECO:0000256" key="6">
    <source>
        <dbReference type="ARBA" id="ARBA00023128"/>
    </source>
</evidence>
<dbReference type="InterPro" id="IPR051935">
    <property type="entry name" value="HSDL2"/>
</dbReference>
<dbReference type="NCBIfam" id="NF006133">
    <property type="entry name" value="PRK08278.1"/>
    <property type="match status" value="1"/>
</dbReference>
<dbReference type="Gene3D" id="3.30.1050.10">
    <property type="entry name" value="SCP2 sterol-binding domain"/>
    <property type="match status" value="1"/>
</dbReference>
<dbReference type="Proteomes" id="UP000271098">
    <property type="component" value="Unassembled WGS sequence"/>
</dbReference>
<accession>A0A3P6NPB9</accession>
<dbReference type="GO" id="GO:0005777">
    <property type="term" value="C:peroxisome"/>
    <property type="evidence" value="ECO:0007669"/>
    <property type="project" value="UniProtKB-SubCell"/>
</dbReference>
<evidence type="ECO:0000313" key="11">
    <source>
        <dbReference type="Proteomes" id="UP000271098"/>
    </source>
</evidence>
<dbReference type="InterPro" id="IPR036291">
    <property type="entry name" value="NAD(P)-bd_dom_sf"/>
</dbReference>
<evidence type="ECO:0000256" key="3">
    <source>
        <dbReference type="ARBA" id="ARBA00006484"/>
    </source>
</evidence>
<dbReference type="CDD" id="cd09762">
    <property type="entry name" value="HSDL2_SDR_c"/>
    <property type="match status" value="1"/>
</dbReference>
<dbReference type="GO" id="GO:0016491">
    <property type="term" value="F:oxidoreductase activity"/>
    <property type="evidence" value="ECO:0007669"/>
    <property type="project" value="UniProtKB-KW"/>
</dbReference>
<keyword evidence="11" id="KW-1185">Reference proteome</keyword>
<comment type="similarity">
    <text evidence="3">Belongs to the short-chain dehydrogenases/reductases (SDR) family.</text>
</comment>
<dbReference type="PRINTS" id="PR00081">
    <property type="entry name" value="GDHRDH"/>
</dbReference>
<protein>
    <recommendedName>
        <fullName evidence="8">Hydroxysteroid dehydrogenase-like protein 2</fullName>
    </recommendedName>
</protein>
<evidence type="ECO:0000256" key="7">
    <source>
        <dbReference type="ARBA" id="ARBA00023140"/>
    </source>
</evidence>
<evidence type="ECO:0000259" key="9">
    <source>
        <dbReference type="Pfam" id="PF02036"/>
    </source>
</evidence>
<dbReference type="FunFam" id="3.40.50.720:FF:000301">
    <property type="entry name" value="Hydroxysteroid dehydrogenase like 2"/>
    <property type="match status" value="1"/>
</dbReference>
<dbReference type="PANTHER" id="PTHR42808">
    <property type="entry name" value="HYDROXYSTEROID DEHYDROGENASE-LIKE PROTEIN 2"/>
    <property type="match status" value="1"/>
</dbReference>
<dbReference type="SUPFAM" id="SSF51735">
    <property type="entry name" value="NAD(P)-binding Rossmann-fold domains"/>
    <property type="match status" value="1"/>
</dbReference>
<keyword evidence="5" id="KW-0560">Oxidoreductase</keyword>
<feature type="domain" description="SCP2" evidence="9">
    <location>
        <begin position="305"/>
        <end position="399"/>
    </location>
</feature>
<evidence type="ECO:0000256" key="8">
    <source>
        <dbReference type="ARBA" id="ARBA00040243"/>
    </source>
</evidence>
<name>A0A3P6NPB9_9BILA</name>
<evidence type="ECO:0000256" key="2">
    <source>
        <dbReference type="ARBA" id="ARBA00004275"/>
    </source>
</evidence>
<dbReference type="InterPro" id="IPR003033">
    <property type="entry name" value="SCP2_sterol-bd_dom"/>
</dbReference>
<dbReference type="InterPro" id="IPR002347">
    <property type="entry name" value="SDR_fam"/>
</dbReference>
<dbReference type="EMBL" id="UYRT01000623">
    <property type="protein sequence ID" value="VDK28456.1"/>
    <property type="molecule type" value="Genomic_DNA"/>
</dbReference>
<dbReference type="PANTHER" id="PTHR42808:SF3">
    <property type="entry name" value="HYDROXYSTEROID DEHYDROGENASE-LIKE PROTEIN 2"/>
    <property type="match status" value="1"/>
</dbReference>
<comment type="subcellular location">
    <subcellularLocation>
        <location evidence="1">Mitochondrion</location>
    </subcellularLocation>
    <subcellularLocation>
        <location evidence="2">Peroxisome</location>
    </subcellularLocation>
</comment>
<dbReference type="SUPFAM" id="SSF55718">
    <property type="entry name" value="SCP-like"/>
    <property type="match status" value="1"/>
</dbReference>
<evidence type="ECO:0000256" key="5">
    <source>
        <dbReference type="ARBA" id="ARBA00023002"/>
    </source>
</evidence>
<dbReference type="Pfam" id="PF02036">
    <property type="entry name" value="SCP2"/>
    <property type="match status" value="1"/>
</dbReference>
<keyword evidence="4" id="KW-0521">NADP</keyword>
<gene>
    <name evidence="10" type="ORF">GPUH_LOCUS649</name>
</gene>
<reference evidence="10 11" key="1">
    <citation type="submission" date="2018-11" db="EMBL/GenBank/DDBJ databases">
        <authorList>
            <consortium name="Pathogen Informatics"/>
        </authorList>
    </citation>
    <scope>NUCLEOTIDE SEQUENCE [LARGE SCALE GENOMIC DNA]</scope>
</reference>
<keyword evidence="7" id="KW-0576">Peroxisome</keyword>
<organism evidence="10 11">
    <name type="scientific">Gongylonema pulchrum</name>
    <dbReference type="NCBI Taxonomy" id="637853"/>
    <lineage>
        <taxon>Eukaryota</taxon>
        <taxon>Metazoa</taxon>
        <taxon>Ecdysozoa</taxon>
        <taxon>Nematoda</taxon>
        <taxon>Chromadorea</taxon>
        <taxon>Rhabditida</taxon>
        <taxon>Spirurina</taxon>
        <taxon>Spiruromorpha</taxon>
        <taxon>Spiruroidea</taxon>
        <taxon>Gongylonematidae</taxon>
        <taxon>Gongylonema</taxon>
    </lineage>
</organism>
<evidence type="ECO:0000256" key="1">
    <source>
        <dbReference type="ARBA" id="ARBA00004173"/>
    </source>
</evidence>
<sequence length="406" mass="44428">MCVSSKFAGRTVVITGASRGIGKEIALKLAKDGANIVVAAKTIEPHPKLPGTIHSAVEEIEKVGGKGLACAVDVRNEQSVSKAVTEAVSKFGGIDILVNNASAISLTGTLETTMKKFDLMHQINLRGTFLMSQKCIPYLKKGKNPHILNISPPLNMNKRWFANHVAYTMAKYGMSMCALGMHEELRPFKIAVNALWPRTAIWTAAMDMISGGTAQNECRKPEIMADAAYALLSRDSGTYSGNFAIDDDILREEGIQDFEQYTVKPGEKLMTDFFLDEEDAKRHDESAKTIPMQSLDVLIQEASQRITPEFVKKLQAIYQLNVSSGSDSRTVYFDLKNGAGGVYSTLNATEHVDVCFETDPATLYNLFTGKISSTVAFASGKFKISGSMEKAMLFSHVLKRSSRSKL</sequence>
<dbReference type="AlphaFoldDB" id="A0A3P6NPB9"/>
<keyword evidence="6" id="KW-0496">Mitochondrion</keyword>
<dbReference type="Gene3D" id="3.40.50.720">
    <property type="entry name" value="NAD(P)-binding Rossmann-like Domain"/>
    <property type="match status" value="1"/>
</dbReference>
<dbReference type="InterPro" id="IPR036527">
    <property type="entry name" value="SCP2_sterol-bd_dom_sf"/>
</dbReference>
<dbReference type="OrthoDB" id="5327538at2759"/>
<dbReference type="Pfam" id="PF00106">
    <property type="entry name" value="adh_short"/>
    <property type="match status" value="1"/>
</dbReference>